<sequence>MSNTTHDIIIIGAGPAGLAAGIYGARAKLRTLIIEKGAIGGMASNTREIVNYPGFKQTSGTALTKEMAEHAKEMGTEIIKGEVKTVDLSGEIKRVVTRKKQEFTARAVILATGTLPRVLGIPGEKELRGNGVAYCATCDAEFFEGQHVVVVGSGDQAIEEGMFIAKFANQVTVIVLHDEGKLDCNRLSAEKALHHPKLKFVWNSTLTAVQGDEEVTGVQVKNIKTGEMSEIPCQGVFFFVGMIPATHFLKGQVELDDRGYVMVNDLLETSVEGVFAAGDLRPKYLRQVVTATADGAAAVVAAERYLQEKENLRTTVLEAEKPVILAFWSPEDQASLQAVSRVEKVVSELPNEYLFVKTDVTRQRMLAKKYQVTTLPRVFVLNKGEVVQTIDTDAEVDDIKEILKALIQQA</sequence>
<evidence type="ECO:0000256" key="3">
    <source>
        <dbReference type="ARBA" id="ARBA00022827"/>
    </source>
</evidence>
<dbReference type="SUPFAM" id="SSF52833">
    <property type="entry name" value="Thioredoxin-like"/>
    <property type="match status" value="1"/>
</dbReference>
<evidence type="ECO:0000259" key="9">
    <source>
        <dbReference type="Pfam" id="PF00085"/>
    </source>
</evidence>
<dbReference type="STRING" id="349161.Dred_2670"/>
<dbReference type="InterPro" id="IPR005982">
    <property type="entry name" value="Thioredox_Rdtase"/>
</dbReference>
<dbReference type="PROSITE" id="PS00573">
    <property type="entry name" value="PYRIDINE_REDOX_2"/>
    <property type="match status" value="1"/>
</dbReference>
<keyword evidence="2 7" id="KW-0285">Flavoprotein</keyword>
<evidence type="ECO:0000259" key="10">
    <source>
        <dbReference type="Pfam" id="PF07992"/>
    </source>
</evidence>
<keyword evidence="3 7" id="KW-0274">FAD</keyword>
<dbReference type="InterPro" id="IPR036249">
    <property type="entry name" value="Thioredoxin-like_sf"/>
</dbReference>
<dbReference type="GO" id="GO:0004791">
    <property type="term" value="F:thioredoxin-disulfide reductase (NADPH) activity"/>
    <property type="evidence" value="ECO:0007669"/>
    <property type="project" value="UniProtKB-UniRule"/>
</dbReference>
<dbReference type="eggNOG" id="COG0492">
    <property type="taxonomic scope" value="Bacteria"/>
</dbReference>
<reference evidence="11 12" key="1">
    <citation type="submission" date="2007-03" db="EMBL/GenBank/DDBJ databases">
        <title>Complete sequence of Desulfotomaculum reducens MI-1.</title>
        <authorList>
            <consortium name="US DOE Joint Genome Institute"/>
            <person name="Copeland A."/>
            <person name="Lucas S."/>
            <person name="Lapidus A."/>
            <person name="Barry K."/>
            <person name="Detter J.C."/>
            <person name="Glavina del Rio T."/>
            <person name="Hammon N."/>
            <person name="Israni S."/>
            <person name="Dalin E."/>
            <person name="Tice H."/>
            <person name="Pitluck S."/>
            <person name="Sims D."/>
            <person name="Brettin T."/>
            <person name="Bruce D."/>
            <person name="Han C."/>
            <person name="Tapia R."/>
            <person name="Schmutz J."/>
            <person name="Larimer F."/>
            <person name="Land M."/>
            <person name="Hauser L."/>
            <person name="Kyrpides N."/>
            <person name="Kim E."/>
            <person name="Tebo B.M."/>
            <person name="Richardson P."/>
        </authorList>
    </citation>
    <scope>NUCLEOTIDE SEQUENCE [LARGE SCALE GENOMIC DNA]</scope>
    <source>
        <strain evidence="11 12">MI-1</strain>
    </source>
</reference>
<dbReference type="InterPro" id="IPR013766">
    <property type="entry name" value="Thioredoxin_domain"/>
</dbReference>
<organism evidence="11 12">
    <name type="scientific">Desulforamulus reducens (strain ATCC BAA-1160 / DSM 100696 / MI-1)</name>
    <name type="common">Desulfotomaculum reducens</name>
    <dbReference type="NCBI Taxonomy" id="349161"/>
    <lineage>
        <taxon>Bacteria</taxon>
        <taxon>Bacillati</taxon>
        <taxon>Bacillota</taxon>
        <taxon>Clostridia</taxon>
        <taxon>Eubacteriales</taxon>
        <taxon>Peptococcaceae</taxon>
        <taxon>Desulforamulus</taxon>
    </lineage>
</organism>
<evidence type="ECO:0000256" key="6">
    <source>
        <dbReference type="ARBA" id="ARBA00023284"/>
    </source>
</evidence>
<dbReference type="Proteomes" id="UP000001556">
    <property type="component" value="Chromosome"/>
</dbReference>
<dbReference type="Gene3D" id="3.40.30.10">
    <property type="entry name" value="Glutaredoxin"/>
    <property type="match status" value="1"/>
</dbReference>
<comment type="subunit">
    <text evidence="7">Homodimer.</text>
</comment>
<dbReference type="AlphaFoldDB" id="A4J7X3"/>
<dbReference type="GO" id="GO:0005737">
    <property type="term" value="C:cytoplasm"/>
    <property type="evidence" value="ECO:0007669"/>
    <property type="project" value="InterPro"/>
</dbReference>
<evidence type="ECO:0000256" key="5">
    <source>
        <dbReference type="ARBA" id="ARBA00023157"/>
    </source>
</evidence>
<dbReference type="NCBIfam" id="TIGR01292">
    <property type="entry name" value="TRX_reduct"/>
    <property type="match status" value="1"/>
</dbReference>
<evidence type="ECO:0000313" key="12">
    <source>
        <dbReference type="Proteomes" id="UP000001556"/>
    </source>
</evidence>
<keyword evidence="4 7" id="KW-0560">Oxidoreductase</keyword>
<feature type="domain" description="FAD/NAD(P)-binding" evidence="10">
    <location>
        <begin position="6"/>
        <end position="295"/>
    </location>
</feature>
<dbReference type="KEGG" id="drm:Dred_2670"/>
<dbReference type="Pfam" id="PF07992">
    <property type="entry name" value="Pyr_redox_2"/>
    <property type="match status" value="1"/>
</dbReference>
<accession>A4J7X3</accession>
<name>A4J7X3_DESRM</name>
<evidence type="ECO:0000313" key="11">
    <source>
        <dbReference type="EMBL" id="ABO51176.1"/>
    </source>
</evidence>
<dbReference type="GO" id="GO:0019430">
    <property type="term" value="P:removal of superoxide radicals"/>
    <property type="evidence" value="ECO:0007669"/>
    <property type="project" value="UniProtKB-UniRule"/>
</dbReference>
<dbReference type="InterPro" id="IPR023753">
    <property type="entry name" value="FAD/NAD-binding_dom"/>
</dbReference>
<dbReference type="InterPro" id="IPR036188">
    <property type="entry name" value="FAD/NAD-bd_sf"/>
</dbReference>
<evidence type="ECO:0000256" key="1">
    <source>
        <dbReference type="ARBA" id="ARBA00009333"/>
    </source>
</evidence>
<proteinExistence type="inferred from homology"/>
<dbReference type="PRINTS" id="PR00368">
    <property type="entry name" value="FADPNR"/>
</dbReference>
<dbReference type="Gene3D" id="3.50.50.60">
    <property type="entry name" value="FAD/NAD(P)-binding domain"/>
    <property type="match status" value="2"/>
</dbReference>
<feature type="domain" description="Thioredoxin" evidence="9">
    <location>
        <begin position="308"/>
        <end position="404"/>
    </location>
</feature>
<protein>
    <recommendedName>
        <fullName evidence="7">Thioredoxin reductase</fullName>
        <ecNumber evidence="7">1.8.1.9</ecNumber>
    </recommendedName>
</protein>
<keyword evidence="8" id="KW-0521">NADP</keyword>
<keyword evidence="6 7" id="KW-0676">Redox-active center</keyword>
<evidence type="ECO:0000256" key="2">
    <source>
        <dbReference type="ARBA" id="ARBA00022630"/>
    </source>
</evidence>
<dbReference type="EMBL" id="CP000612">
    <property type="protein sequence ID" value="ABO51176.1"/>
    <property type="molecule type" value="Genomic_DNA"/>
</dbReference>
<evidence type="ECO:0000256" key="4">
    <source>
        <dbReference type="ARBA" id="ARBA00023002"/>
    </source>
</evidence>
<evidence type="ECO:0000256" key="7">
    <source>
        <dbReference type="RuleBase" id="RU003880"/>
    </source>
</evidence>
<dbReference type="InterPro" id="IPR008255">
    <property type="entry name" value="Pyr_nucl-diS_OxRdtase_2_AS"/>
</dbReference>
<comment type="cofactor">
    <cofactor evidence="8">
        <name>FAD</name>
        <dbReference type="ChEBI" id="CHEBI:57692"/>
    </cofactor>
    <text evidence="8">Binds 1 FAD per subunit.</text>
</comment>
<dbReference type="RefSeq" id="WP_011878973.1">
    <property type="nucleotide sequence ID" value="NC_009253.1"/>
</dbReference>
<comment type="catalytic activity">
    <reaction evidence="7">
        <text>[thioredoxin]-dithiol + NADP(+) = [thioredoxin]-disulfide + NADPH + H(+)</text>
        <dbReference type="Rhea" id="RHEA:20345"/>
        <dbReference type="Rhea" id="RHEA-COMP:10698"/>
        <dbReference type="Rhea" id="RHEA-COMP:10700"/>
        <dbReference type="ChEBI" id="CHEBI:15378"/>
        <dbReference type="ChEBI" id="CHEBI:29950"/>
        <dbReference type="ChEBI" id="CHEBI:50058"/>
        <dbReference type="ChEBI" id="CHEBI:57783"/>
        <dbReference type="ChEBI" id="CHEBI:58349"/>
        <dbReference type="EC" id="1.8.1.9"/>
    </reaction>
</comment>
<dbReference type="SUPFAM" id="SSF51905">
    <property type="entry name" value="FAD/NAD(P)-binding domain"/>
    <property type="match status" value="1"/>
</dbReference>
<keyword evidence="5" id="KW-1015">Disulfide bond</keyword>
<dbReference type="InterPro" id="IPR050097">
    <property type="entry name" value="Ferredoxin-NADP_redctase_2"/>
</dbReference>
<dbReference type="Pfam" id="PF00085">
    <property type="entry name" value="Thioredoxin"/>
    <property type="match status" value="1"/>
</dbReference>
<dbReference type="HOGENOM" id="CLU_031864_5_3_9"/>
<keyword evidence="12" id="KW-1185">Reference proteome</keyword>
<dbReference type="EC" id="1.8.1.9" evidence="7"/>
<gene>
    <name evidence="11" type="ordered locus">Dred_2670</name>
</gene>
<dbReference type="PRINTS" id="PR00469">
    <property type="entry name" value="PNDRDTASEII"/>
</dbReference>
<dbReference type="PANTHER" id="PTHR48105">
    <property type="entry name" value="THIOREDOXIN REDUCTASE 1-RELATED-RELATED"/>
    <property type="match status" value="1"/>
</dbReference>
<evidence type="ECO:0000256" key="8">
    <source>
        <dbReference type="RuleBase" id="RU003881"/>
    </source>
</evidence>
<dbReference type="OrthoDB" id="9806179at2"/>
<comment type="similarity">
    <text evidence="1 7">Belongs to the class-II pyridine nucleotide-disulfide oxidoreductase family.</text>
</comment>